<evidence type="ECO:0000313" key="5">
    <source>
        <dbReference type="Proteomes" id="UP000823893"/>
    </source>
</evidence>
<dbReference type="PANTHER" id="PTHR37469">
    <property type="entry name" value="CELLOBIONIC ACID PHOSPHORYLASE-RELATED"/>
    <property type="match status" value="1"/>
</dbReference>
<evidence type="ECO:0000256" key="2">
    <source>
        <dbReference type="ARBA" id="ARBA00022679"/>
    </source>
</evidence>
<proteinExistence type="predicted"/>
<dbReference type="Proteomes" id="UP000823893">
    <property type="component" value="Unassembled WGS sequence"/>
</dbReference>
<feature type="domain" description="Glycosyl hydrolase 94 catalytic" evidence="3">
    <location>
        <begin position="199"/>
        <end position="265"/>
    </location>
</feature>
<dbReference type="AlphaFoldDB" id="A0A9D2SJZ2"/>
<gene>
    <name evidence="4" type="ORF">H9935_08490</name>
</gene>
<dbReference type="Gene3D" id="1.50.10.10">
    <property type="match status" value="1"/>
</dbReference>
<dbReference type="PANTHER" id="PTHR37469:SF2">
    <property type="entry name" value="CELLOBIONIC ACID PHOSPHORYLASE"/>
    <property type="match status" value="1"/>
</dbReference>
<accession>A0A9D2SJZ2</accession>
<sequence length="610" mass="69269">DQEEEIDQLFEKCNTADKTEALLEETKAYWQKKVNVGFHTGDRDFDNYMKWVCFQPFLRRLFGCSFLPHHDYGRGGRGWRDLWQDCLSLLLMDPKDVGMMIEKNFSGVRIDGTNATIIGAGDGNFIADRNGIARVWMDHGLWPQMTTKLYIDQTGDIRILTRQVPYFKDGQARRGTELDTLWTESQGNLQMTGQEQIYTGSILEHLLIQQLTAFYEVGEHNICRLRGADWNDALDMASERGESVAFTCAYAGNLRELAELIRALADTGSVKTTDLLEELEVLLKDDKELYDNISEKQQVLARFTSLCRHHVSGRRKTFSLLSLAENLEHKAQWLSGHIRKQEWIQAGQGEGWFNSYYDNHGQAVEGILEDQVRMMLTGQVFAIMGKVAEDPQIRSIIKSADHYLYEKEIGGYRLNTDFHELKFDLGRMFGFAYGEKENGAVFSHMAVMYGNALYRRGYAKEGWKVLKSLSDTALDFDTSRIYPGIPEYFRSDGRGMYHYLTGAASWYMLTMVTQVFGVRGEGGDLIIAPKLLAEQFDSQGKASIQIAFANKTLEVIFENTGRKDYGDYTLTSAVCEGRKLPVVDNSYGVLSQKTLDSLGDGLHSVTIKLI</sequence>
<dbReference type="Pfam" id="PF17167">
    <property type="entry name" value="Glyco_hydro_94"/>
    <property type="match status" value="2"/>
</dbReference>
<feature type="domain" description="Glycosyl hydrolase 94 catalytic" evidence="3">
    <location>
        <begin position="325"/>
        <end position="517"/>
    </location>
</feature>
<protein>
    <submittedName>
        <fullName evidence="4">Cellobiose phosphorylase</fullName>
    </submittedName>
</protein>
<name>A0A9D2SJZ2_9FIRM</name>
<dbReference type="InterPro" id="IPR033432">
    <property type="entry name" value="GH94_catalytic"/>
</dbReference>
<dbReference type="EMBL" id="DWWV01000109">
    <property type="protein sequence ID" value="HJC10842.1"/>
    <property type="molecule type" value="Genomic_DNA"/>
</dbReference>
<dbReference type="InterPro" id="IPR008928">
    <property type="entry name" value="6-hairpin_glycosidase_sf"/>
</dbReference>
<organism evidence="4 5">
    <name type="scientific">Candidatus Blautia merdigallinarum</name>
    <dbReference type="NCBI Taxonomy" id="2838495"/>
    <lineage>
        <taxon>Bacteria</taxon>
        <taxon>Bacillati</taxon>
        <taxon>Bacillota</taxon>
        <taxon>Clostridia</taxon>
        <taxon>Lachnospirales</taxon>
        <taxon>Lachnospiraceae</taxon>
        <taxon>Blautia</taxon>
    </lineage>
</organism>
<dbReference type="GO" id="GO:0005975">
    <property type="term" value="P:carbohydrate metabolic process"/>
    <property type="evidence" value="ECO:0007669"/>
    <property type="project" value="InterPro"/>
</dbReference>
<reference evidence="4" key="1">
    <citation type="journal article" date="2021" name="PeerJ">
        <title>Extensive microbial diversity within the chicken gut microbiome revealed by metagenomics and culture.</title>
        <authorList>
            <person name="Gilroy R."/>
            <person name="Ravi A."/>
            <person name="Getino M."/>
            <person name="Pursley I."/>
            <person name="Horton D.L."/>
            <person name="Alikhan N.F."/>
            <person name="Baker D."/>
            <person name="Gharbi K."/>
            <person name="Hall N."/>
            <person name="Watson M."/>
            <person name="Adriaenssens E.M."/>
            <person name="Foster-Nyarko E."/>
            <person name="Jarju S."/>
            <person name="Secka A."/>
            <person name="Antonio M."/>
            <person name="Oren A."/>
            <person name="Chaudhuri R.R."/>
            <person name="La Ragione R."/>
            <person name="Hildebrand F."/>
            <person name="Pallen M.J."/>
        </authorList>
    </citation>
    <scope>NUCLEOTIDE SEQUENCE</scope>
    <source>
        <strain evidence="4">ChiSxjej6B18-287</strain>
    </source>
</reference>
<evidence type="ECO:0000259" key="3">
    <source>
        <dbReference type="Pfam" id="PF17167"/>
    </source>
</evidence>
<keyword evidence="1" id="KW-0328">Glycosyltransferase</keyword>
<reference evidence="4" key="2">
    <citation type="submission" date="2021-04" db="EMBL/GenBank/DDBJ databases">
        <authorList>
            <person name="Gilroy R."/>
        </authorList>
    </citation>
    <scope>NUCLEOTIDE SEQUENCE</scope>
    <source>
        <strain evidence="4">ChiSxjej6B18-287</strain>
    </source>
</reference>
<dbReference type="GO" id="GO:0016757">
    <property type="term" value="F:glycosyltransferase activity"/>
    <property type="evidence" value="ECO:0007669"/>
    <property type="project" value="UniProtKB-KW"/>
</dbReference>
<dbReference type="InterPro" id="IPR052047">
    <property type="entry name" value="GH94_Enzymes"/>
</dbReference>
<evidence type="ECO:0000313" key="4">
    <source>
        <dbReference type="EMBL" id="HJC10842.1"/>
    </source>
</evidence>
<evidence type="ECO:0000256" key="1">
    <source>
        <dbReference type="ARBA" id="ARBA00022676"/>
    </source>
</evidence>
<feature type="non-terminal residue" evidence="4">
    <location>
        <position position="1"/>
    </location>
</feature>
<dbReference type="InterPro" id="IPR012341">
    <property type="entry name" value="6hp_glycosidase-like_sf"/>
</dbReference>
<comment type="caution">
    <text evidence="4">The sequence shown here is derived from an EMBL/GenBank/DDBJ whole genome shotgun (WGS) entry which is preliminary data.</text>
</comment>
<keyword evidence="2" id="KW-0808">Transferase</keyword>
<dbReference type="SUPFAM" id="SSF48208">
    <property type="entry name" value="Six-hairpin glycosidases"/>
    <property type="match status" value="1"/>
</dbReference>